<keyword evidence="5" id="KW-0732">Signal</keyword>
<dbReference type="Gene3D" id="3.40.50.2000">
    <property type="entry name" value="Glycogen Phosphorylase B"/>
    <property type="match status" value="1"/>
</dbReference>
<keyword evidence="4" id="KW-0472">Membrane</keyword>
<name>A0A0M5JC17_DROBS</name>
<protein>
    <submittedName>
        <fullName evidence="6">Ugt86Dj</fullName>
    </submittedName>
</protein>
<dbReference type="SUPFAM" id="SSF53756">
    <property type="entry name" value="UDP-Glycosyltransferase/glycogen phosphorylase"/>
    <property type="match status" value="1"/>
</dbReference>
<evidence type="ECO:0000256" key="5">
    <source>
        <dbReference type="SAM" id="SignalP"/>
    </source>
</evidence>
<dbReference type="FunFam" id="3.40.50.2000:FF:000050">
    <property type="entry name" value="UDP-glucuronosyltransferase"/>
    <property type="match status" value="1"/>
</dbReference>
<feature type="non-terminal residue" evidence="6">
    <location>
        <position position="1"/>
    </location>
</feature>
<dbReference type="Proteomes" id="UP000494163">
    <property type="component" value="Chromosome 3R"/>
</dbReference>
<gene>
    <name evidence="6" type="ORF">Dbus_chr3Rg431</name>
</gene>
<dbReference type="EMBL" id="CP012526">
    <property type="protein sequence ID" value="ALC45681.1"/>
    <property type="molecule type" value="Genomic_DNA"/>
</dbReference>
<proteinExistence type="inferred from homology"/>
<feature type="transmembrane region" description="Helical" evidence="4">
    <location>
        <begin position="483"/>
        <end position="502"/>
    </location>
</feature>
<evidence type="ECO:0000313" key="7">
    <source>
        <dbReference type="Proteomes" id="UP000494163"/>
    </source>
</evidence>
<feature type="chain" id="PRO_5005803678" evidence="5">
    <location>
        <begin position="24"/>
        <end position="507"/>
    </location>
</feature>
<sequence>KMQPQRLLFSCLTLWSLWSAAWTARILLVFPYDFPSQCMLLTPYIRALVERGHELTLIHAFNNCDVVHEVHAIYAKDRQFKINDWFEHEVTPSISKFGQLASLLKYLVKMHLNVLEDPQVQQLMRSGVSYDLFIIEPSYTDALFGLAAHFNATAMGLATCGADWNMDGLVGYKSSSALETISSSISFKPDAGLLDQLYNWMQISEEWLLQQLIFLPQLRSVHTHFFGHLAQSFEQNRQSFSLILLNQHFSLFESRANVPGMVEVGGMHVPKQLPALAPQLARFIAEAEHGVVYISLGNELQSKDLSAKTLQVLLHTFESLPQRVIWRFETEATPNASSNIYFGQWLPQQAILAHPNLRLFINHGGMLSIIEAAHYGKPMLGLPLFFDQARNVERLVLEGTALSLDINALTKHSFDHALRQLLCQPQYRLRAQALSQRVRDVPLHPLDSAIYWTEYVLRYKGAAHMRVSSANIKLTDYYCLDHLLIIFVRFGLIFLLVVYILFKLKSY</sequence>
<evidence type="ECO:0000256" key="1">
    <source>
        <dbReference type="ARBA" id="ARBA00009995"/>
    </source>
</evidence>
<dbReference type="InterPro" id="IPR002213">
    <property type="entry name" value="UDP_glucos_trans"/>
</dbReference>
<dbReference type="CDD" id="cd03784">
    <property type="entry name" value="GT1_Gtf-like"/>
    <property type="match status" value="1"/>
</dbReference>
<dbReference type="OMA" id="TCGADWN"/>
<keyword evidence="4" id="KW-1133">Transmembrane helix</keyword>
<evidence type="ECO:0000313" key="6">
    <source>
        <dbReference type="EMBL" id="ALC45681.1"/>
    </source>
</evidence>
<dbReference type="PANTHER" id="PTHR48043:SF159">
    <property type="entry name" value="EG:EG0003.4 PROTEIN-RELATED"/>
    <property type="match status" value="1"/>
</dbReference>
<feature type="signal peptide" evidence="5">
    <location>
        <begin position="1"/>
        <end position="23"/>
    </location>
</feature>
<keyword evidence="7" id="KW-1185">Reference proteome</keyword>
<dbReference type="InterPro" id="IPR050271">
    <property type="entry name" value="UDP-glycosyltransferase"/>
</dbReference>
<comment type="similarity">
    <text evidence="1">Belongs to the UDP-glycosyltransferase family.</text>
</comment>
<dbReference type="PANTHER" id="PTHR48043">
    <property type="entry name" value="EG:EG0003.4 PROTEIN-RELATED"/>
    <property type="match status" value="1"/>
</dbReference>
<feature type="non-terminal residue" evidence="6">
    <location>
        <position position="507"/>
    </location>
</feature>
<dbReference type="Pfam" id="PF00201">
    <property type="entry name" value="UDPGT"/>
    <property type="match status" value="1"/>
</dbReference>
<keyword evidence="2" id="KW-0328">Glycosyltransferase</keyword>
<dbReference type="SMR" id="A0A0M5JC17"/>
<evidence type="ECO:0000256" key="3">
    <source>
        <dbReference type="ARBA" id="ARBA00022679"/>
    </source>
</evidence>
<evidence type="ECO:0000256" key="2">
    <source>
        <dbReference type="ARBA" id="ARBA00022676"/>
    </source>
</evidence>
<keyword evidence="4" id="KW-0812">Transmembrane</keyword>
<dbReference type="GO" id="GO:0008194">
    <property type="term" value="F:UDP-glycosyltransferase activity"/>
    <property type="evidence" value="ECO:0007669"/>
    <property type="project" value="InterPro"/>
</dbReference>
<accession>A0A0M5JC17</accession>
<organism evidence="6 7">
    <name type="scientific">Drosophila busckii</name>
    <name type="common">Fruit fly</name>
    <dbReference type="NCBI Taxonomy" id="30019"/>
    <lineage>
        <taxon>Eukaryota</taxon>
        <taxon>Metazoa</taxon>
        <taxon>Ecdysozoa</taxon>
        <taxon>Arthropoda</taxon>
        <taxon>Hexapoda</taxon>
        <taxon>Insecta</taxon>
        <taxon>Pterygota</taxon>
        <taxon>Neoptera</taxon>
        <taxon>Endopterygota</taxon>
        <taxon>Diptera</taxon>
        <taxon>Brachycera</taxon>
        <taxon>Muscomorpha</taxon>
        <taxon>Ephydroidea</taxon>
        <taxon>Drosophilidae</taxon>
        <taxon>Drosophila</taxon>
    </lineage>
</organism>
<dbReference type="OrthoDB" id="5835829at2759"/>
<keyword evidence="3" id="KW-0808">Transferase</keyword>
<dbReference type="AlphaFoldDB" id="A0A0M5JC17"/>
<reference evidence="6 7" key="1">
    <citation type="submission" date="2015-08" db="EMBL/GenBank/DDBJ databases">
        <title>Ancestral chromatin configuration constrains chromatin evolution on differentiating sex chromosomes in Drosophila.</title>
        <authorList>
            <person name="Zhou Q."/>
            <person name="Bachtrog D."/>
        </authorList>
    </citation>
    <scope>NUCLEOTIDE SEQUENCE [LARGE SCALE GENOMIC DNA]</scope>
    <source>
        <tissue evidence="6">Whole larvae</tissue>
    </source>
</reference>
<evidence type="ECO:0000256" key="4">
    <source>
        <dbReference type="SAM" id="Phobius"/>
    </source>
</evidence>